<feature type="region of interest" description="Disordered" evidence="2">
    <location>
        <begin position="121"/>
        <end position="183"/>
    </location>
</feature>
<keyword evidence="1" id="KW-0862">Zinc</keyword>
<comment type="caution">
    <text evidence="4">The sequence shown here is derived from an EMBL/GenBank/DDBJ whole genome shotgun (WGS) entry which is preliminary data.</text>
</comment>
<feature type="compositionally biased region" description="Low complexity" evidence="2">
    <location>
        <begin position="306"/>
        <end position="329"/>
    </location>
</feature>
<feature type="region of interest" description="Disordered" evidence="2">
    <location>
        <begin position="501"/>
        <end position="578"/>
    </location>
</feature>
<feature type="compositionally biased region" description="Basic and acidic residues" evidence="2">
    <location>
        <begin position="504"/>
        <end position="517"/>
    </location>
</feature>
<keyword evidence="5" id="KW-1185">Reference proteome</keyword>
<feature type="compositionally biased region" description="Low complexity" evidence="2">
    <location>
        <begin position="128"/>
        <end position="141"/>
    </location>
</feature>
<name>A0A9P6N5U1_9FUNG</name>
<accession>A0A9P6N5U1</accession>
<dbReference type="Gene3D" id="3.30.160.60">
    <property type="entry name" value="Classic Zinc Finger"/>
    <property type="match status" value="1"/>
</dbReference>
<evidence type="ECO:0000313" key="4">
    <source>
        <dbReference type="EMBL" id="KAG0024356.1"/>
    </source>
</evidence>
<dbReference type="GO" id="GO:0008270">
    <property type="term" value="F:zinc ion binding"/>
    <property type="evidence" value="ECO:0007669"/>
    <property type="project" value="UniProtKB-KW"/>
</dbReference>
<evidence type="ECO:0000256" key="2">
    <source>
        <dbReference type="SAM" id="MobiDB-lite"/>
    </source>
</evidence>
<evidence type="ECO:0000313" key="5">
    <source>
        <dbReference type="Proteomes" id="UP000703661"/>
    </source>
</evidence>
<dbReference type="AlphaFoldDB" id="A0A9P6N5U1"/>
<proteinExistence type="predicted"/>
<feature type="domain" description="C2H2-type" evidence="3">
    <location>
        <begin position="405"/>
        <end position="428"/>
    </location>
</feature>
<dbReference type="PROSITE" id="PS50157">
    <property type="entry name" value="ZINC_FINGER_C2H2_2"/>
    <property type="match status" value="1"/>
</dbReference>
<gene>
    <name evidence="4" type="ORF">BGZ80_004022</name>
</gene>
<evidence type="ECO:0000256" key="1">
    <source>
        <dbReference type="PROSITE-ProRule" id="PRU00042"/>
    </source>
</evidence>
<organism evidence="4 5">
    <name type="scientific">Entomortierella chlamydospora</name>
    <dbReference type="NCBI Taxonomy" id="101097"/>
    <lineage>
        <taxon>Eukaryota</taxon>
        <taxon>Fungi</taxon>
        <taxon>Fungi incertae sedis</taxon>
        <taxon>Mucoromycota</taxon>
        <taxon>Mortierellomycotina</taxon>
        <taxon>Mortierellomycetes</taxon>
        <taxon>Mortierellales</taxon>
        <taxon>Mortierellaceae</taxon>
        <taxon>Entomortierella</taxon>
    </lineage>
</organism>
<dbReference type="PROSITE" id="PS00028">
    <property type="entry name" value="ZINC_FINGER_C2H2_1"/>
    <property type="match status" value="1"/>
</dbReference>
<dbReference type="InterPro" id="IPR013087">
    <property type="entry name" value="Znf_C2H2_type"/>
</dbReference>
<feature type="compositionally biased region" description="Low complexity" evidence="2">
    <location>
        <begin position="149"/>
        <end position="178"/>
    </location>
</feature>
<protein>
    <recommendedName>
        <fullName evidence="3">C2H2-type domain-containing protein</fullName>
    </recommendedName>
</protein>
<feature type="compositionally biased region" description="Low complexity" evidence="2">
    <location>
        <begin position="362"/>
        <end position="387"/>
    </location>
</feature>
<dbReference type="Proteomes" id="UP000703661">
    <property type="component" value="Unassembled WGS sequence"/>
</dbReference>
<feature type="region of interest" description="Disordered" evidence="2">
    <location>
        <begin position="225"/>
        <end position="260"/>
    </location>
</feature>
<dbReference type="EMBL" id="JAAAID010000021">
    <property type="protein sequence ID" value="KAG0024356.1"/>
    <property type="molecule type" value="Genomic_DNA"/>
</dbReference>
<sequence length="578" mass="62732">MSSYSYRQPLASMPQTMFNSFDNSELNRYPMGYGIVDNGSVPVTLASCGEDVSNAIYSTNNPNFLNGIPMQFPVPNGYITLSNPRRNSVMPFDSTPRGPNGVTPMSLGELSAGVMSTKGNRIINHDGSMNIESRNSSNNNNGTYINQFPSSVISPSMSTSTSSSSSPSLSSSSPSQSSAENCTYTPWNGIAQANEVHSTTDSIPTSAASIAWVDNAANNPNITQVHCTTTTNDNDSPPYVQRQRQSHIQRPPKQAKSQQLQVMTSLEPNLTPMYPQTTGNVVDTPHNVIQSPAVTPAQHHHWGVAPSPVESSFNSGSSSRNSSRPTSPSFNQSGPSEGHLSEPPLCKQELESPSQTIHSRKSSVSSTSSTVSQRRMSTLRESTTSPISPSPNPTLNITSTTTPNNQCVACGQCFAGPAVLIRHVESIHEKLLWNCVGCKSNLSRRDAVTRHINLSPMDSICRAVGTIGQIKMVNGSEIQYEVSSYRAKPYDEVVSRMKKTPSASKRDVDLAKTRDEGGDPNFGNVTKFEDDVLGPLDEDENEDAGIQVKQEELSEEIEDEAGQKKRRRPSLHTFARKK</sequence>
<evidence type="ECO:0000259" key="3">
    <source>
        <dbReference type="PROSITE" id="PS50157"/>
    </source>
</evidence>
<feature type="region of interest" description="Disordered" evidence="2">
    <location>
        <begin position="295"/>
        <end position="393"/>
    </location>
</feature>
<feature type="compositionally biased region" description="Basic residues" evidence="2">
    <location>
        <begin position="564"/>
        <end position="578"/>
    </location>
</feature>
<feature type="compositionally biased region" description="Polar residues" evidence="2">
    <location>
        <begin position="225"/>
        <end position="235"/>
    </location>
</feature>
<keyword evidence="1" id="KW-0479">Metal-binding</keyword>
<reference evidence="4" key="1">
    <citation type="journal article" date="2020" name="Fungal Divers.">
        <title>Resolving the Mortierellaceae phylogeny through synthesis of multi-gene phylogenetics and phylogenomics.</title>
        <authorList>
            <person name="Vandepol N."/>
            <person name="Liber J."/>
            <person name="Desiro A."/>
            <person name="Na H."/>
            <person name="Kennedy M."/>
            <person name="Barry K."/>
            <person name="Grigoriev I.V."/>
            <person name="Miller A.N."/>
            <person name="O'Donnell K."/>
            <person name="Stajich J.E."/>
            <person name="Bonito G."/>
        </authorList>
    </citation>
    <scope>NUCLEOTIDE SEQUENCE</scope>
    <source>
        <strain evidence="4">NRRL 2769</strain>
    </source>
</reference>
<keyword evidence="1" id="KW-0863">Zinc-finger</keyword>